<proteinExistence type="predicted"/>
<dbReference type="Proteomes" id="UP001149860">
    <property type="component" value="Chromosome"/>
</dbReference>
<organism evidence="1 2">
    <name type="scientific">Lentilactobacillus terminaliae</name>
    <dbReference type="NCBI Taxonomy" id="3003483"/>
    <lineage>
        <taxon>Bacteria</taxon>
        <taxon>Bacillati</taxon>
        <taxon>Bacillota</taxon>
        <taxon>Bacilli</taxon>
        <taxon>Lactobacillales</taxon>
        <taxon>Lactobacillaceae</taxon>
        <taxon>Lentilactobacillus</taxon>
    </lineage>
</organism>
<keyword evidence="2" id="KW-1185">Reference proteome</keyword>
<evidence type="ECO:0000313" key="1">
    <source>
        <dbReference type="EMBL" id="XFD38781.1"/>
    </source>
</evidence>
<gene>
    <name evidence="1" type="ORF">O0236_004925</name>
</gene>
<dbReference type="EMBL" id="CP168151">
    <property type="protein sequence ID" value="XFD38781.1"/>
    <property type="molecule type" value="Genomic_DNA"/>
</dbReference>
<reference evidence="1" key="1">
    <citation type="submission" date="2024-08" db="EMBL/GenBank/DDBJ databases">
        <title>Lentilactobacillus sp. nov., isolated from tree bark.</title>
        <authorList>
            <person name="Phuengjayaem S."/>
            <person name="Tanasupawat S."/>
        </authorList>
    </citation>
    <scope>NUCLEOTIDE SEQUENCE</scope>
    <source>
        <strain evidence="1">SPB1-3</strain>
    </source>
</reference>
<name>A0ACD5DCB0_9LACO</name>
<accession>A0ACD5DCB0</accession>
<evidence type="ECO:0000313" key="2">
    <source>
        <dbReference type="Proteomes" id="UP001149860"/>
    </source>
</evidence>
<protein>
    <submittedName>
        <fullName evidence="1">Uncharacterized protein</fullName>
    </submittedName>
</protein>
<sequence>MNLKHYVLAGLVALSFTGMSSAVNANAATYKTVPQSIRGYYVSLNKKKPLSMAISMKHIKFAISSNYMKKYSLDKAPTFNIKKVTYVKPYVTIYYSNQGTEAATFKKVNNRLYTQGFSFQKVNKLTYTNFLK</sequence>